<dbReference type="Gene3D" id="2.170.270.10">
    <property type="entry name" value="SET domain"/>
    <property type="match status" value="1"/>
</dbReference>
<protein>
    <recommendedName>
        <fullName evidence="1">SET domain-containing protein</fullName>
    </recommendedName>
</protein>
<gene>
    <name evidence="2" type="ORF">EVOR1521_LOCUS28175</name>
</gene>
<feature type="domain" description="SET" evidence="1">
    <location>
        <begin position="36"/>
        <end position="231"/>
    </location>
</feature>
<comment type="caution">
    <text evidence="2">The sequence shown here is derived from an EMBL/GenBank/DDBJ whole genome shotgun (WGS) entry which is preliminary data.</text>
</comment>
<proteinExistence type="predicted"/>
<dbReference type="Proteomes" id="UP001178507">
    <property type="component" value="Unassembled WGS sequence"/>
</dbReference>
<accession>A0AA36JI76</accession>
<evidence type="ECO:0000313" key="3">
    <source>
        <dbReference type="Proteomes" id="UP001178507"/>
    </source>
</evidence>
<evidence type="ECO:0000313" key="2">
    <source>
        <dbReference type="EMBL" id="CAJ1406139.1"/>
    </source>
</evidence>
<dbReference type="InterPro" id="IPR050869">
    <property type="entry name" value="H3K4_H4K5_MeTrfase"/>
</dbReference>
<evidence type="ECO:0000259" key="1">
    <source>
        <dbReference type="Pfam" id="PF00856"/>
    </source>
</evidence>
<dbReference type="CDD" id="cd20071">
    <property type="entry name" value="SET_SMYD"/>
    <property type="match status" value="1"/>
</dbReference>
<dbReference type="AlphaFoldDB" id="A0AA36JI76"/>
<dbReference type="PANTHER" id="PTHR12197">
    <property type="entry name" value="HISTONE-LYSINE N-METHYLTRANSFERASE SMYD"/>
    <property type="match status" value="1"/>
</dbReference>
<name>A0AA36JI76_9DINO</name>
<sequence>MAQYCPKLAECRKEVFDSILDDCRISSLKVTEGPEGLGLAVCKSLSAGDELYNCSALRIHEHSQACRELEDFCFSLTHPRFLPASCYCAALSSLSFSQLEGKLEGFETDINAGCQQSLLALSRPARVALRAPGMTPSDDGVEDATAHAILQHYQLPHGLLLPFVELAKVWRYNAFAAGDDRMAVFLLPSLCNHSCNPSVDYALDLDVDGKVTMSLVASRALAAGDCVTISYIEQTAATEPSRLARRKTLAEGWLFLCCCEACTASMCGLCSCGEKMELWISDLHGGPYEDSGEAPTCDVCGEVDLVVSGPYFFHCKDCEADVCAACAASCSSEPDGDGKEPIESSGQ</sequence>
<dbReference type="InterPro" id="IPR046341">
    <property type="entry name" value="SET_dom_sf"/>
</dbReference>
<reference evidence="2" key="1">
    <citation type="submission" date="2023-08" db="EMBL/GenBank/DDBJ databases">
        <authorList>
            <person name="Chen Y."/>
            <person name="Shah S."/>
            <person name="Dougan E. K."/>
            <person name="Thang M."/>
            <person name="Chan C."/>
        </authorList>
    </citation>
    <scope>NUCLEOTIDE SEQUENCE</scope>
</reference>
<dbReference type="SUPFAM" id="SSF82199">
    <property type="entry name" value="SET domain"/>
    <property type="match status" value="1"/>
</dbReference>
<organism evidence="2 3">
    <name type="scientific">Effrenium voratum</name>
    <dbReference type="NCBI Taxonomy" id="2562239"/>
    <lineage>
        <taxon>Eukaryota</taxon>
        <taxon>Sar</taxon>
        <taxon>Alveolata</taxon>
        <taxon>Dinophyceae</taxon>
        <taxon>Suessiales</taxon>
        <taxon>Symbiodiniaceae</taxon>
        <taxon>Effrenium</taxon>
    </lineage>
</organism>
<keyword evidence="3" id="KW-1185">Reference proteome</keyword>
<dbReference type="InterPro" id="IPR001214">
    <property type="entry name" value="SET_dom"/>
</dbReference>
<dbReference type="Pfam" id="PF00856">
    <property type="entry name" value="SET"/>
    <property type="match status" value="1"/>
</dbReference>
<dbReference type="EMBL" id="CAUJNA010003616">
    <property type="protein sequence ID" value="CAJ1406139.1"/>
    <property type="molecule type" value="Genomic_DNA"/>
</dbReference>